<name>A0A2T4AR58_TRIHA</name>
<dbReference type="InterPro" id="IPR018392">
    <property type="entry name" value="LysM"/>
</dbReference>
<evidence type="ECO:0000256" key="1">
    <source>
        <dbReference type="ARBA" id="ARBA00022669"/>
    </source>
</evidence>
<dbReference type="SMART" id="SM00257">
    <property type="entry name" value="LysM"/>
    <property type="match status" value="4"/>
</dbReference>
<organism evidence="6 7">
    <name type="scientific">Trichoderma harzianum CBS 226.95</name>
    <dbReference type="NCBI Taxonomy" id="983964"/>
    <lineage>
        <taxon>Eukaryota</taxon>
        <taxon>Fungi</taxon>
        <taxon>Dikarya</taxon>
        <taxon>Ascomycota</taxon>
        <taxon>Pezizomycotina</taxon>
        <taxon>Sordariomycetes</taxon>
        <taxon>Hypocreomycetidae</taxon>
        <taxon>Hypocreales</taxon>
        <taxon>Hypocreaceae</taxon>
        <taxon>Trichoderma</taxon>
    </lineage>
</organism>
<dbReference type="GO" id="GO:0008061">
    <property type="term" value="F:chitin binding"/>
    <property type="evidence" value="ECO:0007669"/>
    <property type="project" value="UniProtKB-KW"/>
</dbReference>
<keyword evidence="2" id="KW-0732">Signal</keyword>
<dbReference type="CDD" id="cd00118">
    <property type="entry name" value="LysM"/>
    <property type="match status" value="2"/>
</dbReference>
<dbReference type="AlphaFoldDB" id="A0A2T4AR58"/>
<evidence type="ECO:0000313" key="6">
    <source>
        <dbReference type="EMBL" id="PTB59438.1"/>
    </source>
</evidence>
<evidence type="ECO:0000313" key="7">
    <source>
        <dbReference type="Proteomes" id="UP000241690"/>
    </source>
</evidence>
<dbReference type="PANTHER" id="PTHR34997:SF2">
    <property type="entry name" value="LYSM DOMAIN-CONTAINING PROTEIN-RELATED"/>
    <property type="match status" value="1"/>
</dbReference>
<accession>A0A2T4AR58</accession>
<feature type="domain" description="LysM" evidence="5">
    <location>
        <begin position="100"/>
        <end position="146"/>
    </location>
</feature>
<dbReference type="InterPro" id="IPR052210">
    <property type="entry name" value="LysM1-like"/>
</dbReference>
<gene>
    <name evidence="6" type="ORF">M431DRAFT_516527</name>
</gene>
<dbReference type="EMBL" id="KZ679676">
    <property type="protein sequence ID" value="PTB59438.1"/>
    <property type="molecule type" value="Genomic_DNA"/>
</dbReference>
<feature type="domain" description="LysM" evidence="5">
    <location>
        <begin position="497"/>
        <end position="543"/>
    </location>
</feature>
<dbReference type="Proteomes" id="UP000241690">
    <property type="component" value="Unassembled WGS sequence"/>
</dbReference>
<dbReference type="SUPFAM" id="SSF54106">
    <property type="entry name" value="LysM domain"/>
    <property type="match status" value="4"/>
</dbReference>
<evidence type="ECO:0000256" key="3">
    <source>
        <dbReference type="ARBA" id="ARBA00023026"/>
    </source>
</evidence>
<dbReference type="Pfam" id="PF01476">
    <property type="entry name" value="LysM"/>
    <property type="match status" value="2"/>
</dbReference>
<feature type="domain" description="LysM" evidence="5">
    <location>
        <begin position="416"/>
        <end position="462"/>
    </location>
</feature>
<dbReference type="PANTHER" id="PTHR34997">
    <property type="entry name" value="AM15"/>
    <property type="match status" value="1"/>
</dbReference>
<sequence>MSSYRIDIRNCQQYTVISNDTCIGICSHNNITYAQLLSWNPGIDPGCSNLASFIDNSICLSNPQGQFSITSNTISATAIATTTASVPSPTLNQTTSRCAQYYLISDGDDCSLLATKFGITLKDFIFLNSEVWSNCANLELGYYYCVQPVGYISTYPGYGPSATAPLFNQTPSTSLPKIDNPLANWPVNDSIIPIANNTRKDCYDYIYMNNTNTTENLAADCWNLAWAYGITSEELVLWNPSLEKNDTSFSTPAPEESSCIASPTAVSSGSSVSVYRYTYPCTLAANTSYCVLLVSPTPAPSTPTIPPGPRASGQVANCTNWYTPAASVSCAKILKMFRLTIDQFHFMNPSVSQDCSTLVMGTHYCVTTERGGAPLGYYDDDDNETYTTTIGGTTSSGTGIVTPSPVQTGMTSACDNFYKVQIPDGCFDIAQNYSISLGNFYAWNPAIKTDCSGLHAGLYVCVGVLTSTTTTSVVTTMSIGVTTPTPIQSGVAGNCKKFYSVHAGDECAAVASSESIPLASFYAWNQAIKTNCGGLQAGVYVCVGVQTSLHSLTSTTIPTPTEILTPRPT</sequence>
<keyword evidence="3" id="KW-0843">Virulence</keyword>
<keyword evidence="7" id="KW-1185">Reference proteome</keyword>
<comment type="similarity">
    <text evidence="4">Belongs to the secreted LysM effector family.</text>
</comment>
<dbReference type="PROSITE" id="PS51782">
    <property type="entry name" value="LYSM"/>
    <property type="match status" value="4"/>
</dbReference>
<evidence type="ECO:0000256" key="4">
    <source>
        <dbReference type="ARBA" id="ARBA00044955"/>
    </source>
</evidence>
<evidence type="ECO:0000259" key="5">
    <source>
        <dbReference type="PROSITE" id="PS51782"/>
    </source>
</evidence>
<dbReference type="Gene3D" id="3.10.350.10">
    <property type="entry name" value="LysM domain"/>
    <property type="match status" value="5"/>
</dbReference>
<evidence type="ECO:0000256" key="2">
    <source>
        <dbReference type="ARBA" id="ARBA00022729"/>
    </source>
</evidence>
<dbReference type="GeneID" id="36628878"/>
<feature type="domain" description="LysM" evidence="5">
    <location>
        <begin position="12"/>
        <end position="58"/>
    </location>
</feature>
<keyword evidence="1" id="KW-0147">Chitin-binding</keyword>
<dbReference type="RefSeq" id="XP_024779115.1">
    <property type="nucleotide sequence ID" value="XM_024920309.1"/>
</dbReference>
<dbReference type="STRING" id="983964.A0A2T4AR58"/>
<protein>
    <submittedName>
        <fullName evidence="6">Carbohydrate-binding module family 50 protein</fullName>
    </submittedName>
</protein>
<reference evidence="6 7" key="1">
    <citation type="submission" date="2016-07" db="EMBL/GenBank/DDBJ databases">
        <title>Multiple horizontal gene transfer events from other fungi enriched the ability of initially mycotrophic Trichoderma (Ascomycota) to feed on dead plant biomass.</title>
        <authorList>
            <consortium name="DOE Joint Genome Institute"/>
            <person name="Aerts A."/>
            <person name="Atanasova L."/>
            <person name="Chenthamara K."/>
            <person name="Zhang J."/>
            <person name="Grujic M."/>
            <person name="Henrissat B."/>
            <person name="Kuo A."/>
            <person name="Salamov A."/>
            <person name="Lipzen A."/>
            <person name="Labutti K."/>
            <person name="Barry K."/>
            <person name="Miao Y."/>
            <person name="Rahimi M.J."/>
            <person name="Shen Q."/>
            <person name="Grigoriev I.V."/>
            <person name="Kubicek C.P."/>
            <person name="Druzhinina I.S."/>
        </authorList>
    </citation>
    <scope>NUCLEOTIDE SEQUENCE [LARGE SCALE GENOMIC DNA]</scope>
    <source>
        <strain evidence="6 7">CBS 226.95</strain>
    </source>
</reference>
<proteinExistence type="inferred from homology"/>
<dbReference type="InterPro" id="IPR036779">
    <property type="entry name" value="LysM_dom_sf"/>
</dbReference>